<dbReference type="RefSeq" id="WP_353543463.1">
    <property type="nucleotide sequence ID" value="NZ_BAABRN010000052.1"/>
</dbReference>
<dbReference type="Proteomes" id="UP001458946">
    <property type="component" value="Unassembled WGS sequence"/>
</dbReference>
<sequence>MPNKPLTIDLNADLGEGSAHEEAVMPHVSSANIACGGHTGDVSTMRESLRLTEVYGVAAGAHPSFPDRVGFGRRALEMSPLEVTAAVREQIEALKEVAARVGVTLRHVKPHGMLYNMAVKDPALSLAIARAVAASGIKVYYGLAGQNSVMLEEAAKLGLTVVGEGFADRGYAPDGSLWPRSQEGALRPKKEAVEQGLAIALMGQVTAVTGETVEVPARTLCLHGDGAEAAEVARDLRAALEDAGLRVMPPEPASTFGRFLR</sequence>
<dbReference type="InterPro" id="IPR005501">
    <property type="entry name" value="LamB/YcsF/PxpA-like"/>
</dbReference>
<accession>A0ABP9VE25</accession>
<name>A0ABP9VE25_9DEIO</name>
<reference evidence="1 2" key="1">
    <citation type="submission" date="2024-02" db="EMBL/GenBank/DDBJ databases">
        <title>Deinococcus xinjiangensis NBRC 107630.</title>
        <authorList>
            <person name="Ichikawa N."/>
            <person name="Katano-Makiyama Y."/>
            <person name="Hidaka K."/>
        </authorList>
    </citation>
    <scope>NUCLEOTIDE SEQUENCE [LARGE SCALE GENOMIC DNA]</scope>
    <source>
        <strain evidence="1 2">NBRC 107630</strain>
    </source>
</reference>
<organism evidence="1 2">
    <name type="scientific">Deinococcus xinjiangensis</name>
    <dbReference type="NCBI Taxonomy" id="457454"/>
    <lineage>
        <taxon>Bacteria</taxon>
        <taxon>Thermotogati</taxon>
        <taxon>Deinococcota</taxon>
        <taxon>Deinococci</taxon>
        <taxon>Deinococcales</taxon>
        <taxon>Deinococcaceae</taxon>
        <taxon>Deinococcus</taxon>
    </lineage>
</organism>
<gene>
    <name evidence="1" type="primary">pxpA</name>
    <name evidence="1" type="ORF">Dxin01_03250</name>
</gene>
<dbReference type="InterPro" id="IPR011330">
    <property type="entry name" value="Glyco_hydro/deAcase_b/a-brl"/>
</dbReference>
<protein>
    <submittedName>
        <fullName evidence="1">5-oxoprolinase subunit A</fullName>
    </submittedName>
</protein>
<comment type="caution">
    <text evidence="1">The sequence shown here is derived from an EMBL/GenBank/DDBJ whole genome shotgun (WGS) entry which is preliminary data.</text>
</comment>
<dbReference type="EMBL" id="BAABRN010000052">
    <property type="protein sequence ID" value="GAA5503491.1"/>
    <property type="molecule type" value="Genomic_DNA"/>
</dbReference>
<dbReference type="SUPFAM" id="SSF88713">
    <property type="entry name" value="Glycoside hydrolase/deacetylase"/>
    <property type="match status" value="1"/>
</dbReference>
<dbReference type="Pfam" id="PF03746">
    <property type="entry name" value="LamB_YcsF"/>
    <property type="match status" value="1"/>
</dbReference>
<keyword evidence="2" id="KW-1185">Reference proteome</keyword>
<dbReference type="PANTHER" id="PTHR30292:SF0">
    <property type="entry name" value="5-OXOPROLINASE SUBUNIT A"/>
    <property type="match status" value="1"/>
</dbReference>
<evidence type="ECO:0000313" key="1">
    <source>
        <dbReference type="EMBL" id="GAA5503491.1"/>
    </source>
</evidence>
<dbReference type="NCBIfam" id="NF003814">
    <property type="entry name" value="PRK05406.1-3"/>
    <property type="match status" value="1"/>
</dbReference>
<dbReference type="PANTHER" id="PTHR30292">
    <property type="entry name" value="UNCHARACTERIZED PROTEIN YBGL-RELATED"/>
    <property type="match status" value="1"/>
</dbReference>
<dbReference type="Gene3D" id="3.20.20.370">
    <property type="entry name" value="Glycoside hydrolase/deacetylase"/>
    <property type="match status" value="1"/>
</dbReference>
<proteinExistence type="predicted"/>
<dbReference type="CDD" id="cd10801">
    <property type="entry name" value="LamB_YcsF_like_1"/>
    <property type="match status" value="1"/>
</dbReference>
<evidence type="ECO:0000313" key="2">
    <source>
        <dbReference type="Proteomes" id="UP001458946"/>
    </source>
</evidence>